<keyword evidence="2" id="KW-0812">Transmembrane</keyword>
<proteinExistence type="predicted"/>
<dbReference type="InterPro" id="IPR003677">
    <property type="entry name" value="ANIS5_cation-bd"/>
</dbReference>
<evidence type="ECO:0000313" key="5">
    <source>
        <dbReference type="WBParaSite" id="MBELARI_LOCUS10884"/>
    </source>
</evidence>
<name>A0AAF3EAD0_9BILA</name>
<evidence type="ECO:0000256" key="2">
    <source>
        <dbReference type="SAM" id="Phobius"/>
    </source>
</evidence>
<feature type="region of interest" description="Disordered" evidence="1">
    <location>
        <begin position="323"/>
        <end position="400"/>
    </location>
</feature>
<feature type="compositionally biased region" description="Basic residues" evidence="1">
    <location>
        <begin position="246"/>
        <end position="261"/>
    </location>
</feature>
<feature type="compositionally biased region" description="Low complexity" evidence="1">
    <location>
        <begin position="531"/>
        <end position="543"/>
    </location>
</feature>
<accession>A0AAF3EAD0</accession>
<feature type="region of interest" description="Disordered" evidence="1">
    <location>
        <begin position="213"/>
        <end position="287"/>
    </location>
</feature>
<feature type="region of interest" description="Disordered" evidence="1">
    <location>
        <begin position="519"/>
        <end position="546"/>
    </location>
</feature>
<protein>
    <recommendedName>
        <fullName evidence="3">SXP/RAL-2 family protein Ani s 5-like cation-binding domain-containing protein</fullName>
    </recommendedName>
</protein>
<evidence type="ECO:0000313" key="4">
    <source>
        <dbReference type="Proteomes" id="UP000887575"/>
    </source>
</evidence>
<feature type="transmembrane region" description="Helical" evidence="2">
    <location>
        <begin position="828"/>
        <end position="853"/>
    </location>
</feature>
<evidence type="ECO:0000259" key="3">
    <source>
        <dbReference type="Pfam" id="PF02520"/>
    </source>
</evidence>
<keyword evidence="2" id="KW-0472">Membrane</keyword>
<dbReference type="Proteomes" id="UP000887575">
    <property type="component" value="Unassembled WGS sequence"/>
</dbReference>
<keyword evidence="4" id="KW-1185">Reference proteome</keyword>
<dbReference type="WBParaSite" id="MBELARI_LOCUS10884">
    <property type="protein sequence ID" value="MBELARI_LOCUS10884"/>
    <property type="gene ID" value="MBELARI_LOCUS10884"/>
</dbReference>
<evidence type="ECO:0000256" key="1">
    <source>
        <dbReference type="SAM" id="MobiDB-lite"/>
    </source>
</evidence>
<dbReference type="Pfam" id="PF02520">
    <property type="entry name" value="ANIS5_cation-bd"/>
    <property type="match status" value="1"/>
</dbReference>
<feature type="compositionally biased region" description="Basic and acidic residues" evidence="1">
    <location>
        <begin position="213"/>
        <end position="245"/>
    </location>
</feature>
<keyword evidence="2" id="KW-1133">Transmembrane helix</keyword>
<organism evidence="4 5">
    <name type="scientific">Mesorhabditis belari</name>
    <dbReference type="NCBI Taxonomy" id="2138241"/>
    <lineage>
        <taxon>Eukaryota</taxon>
        <taxon>Metazoa</taxon>
        <taxon>Ecdysozoa</taxon>
        <taxon>Nematoda</taxon>
        <taxon>Chromadorea</taxon>
        <taxon>Rhabditida</taxon>
        <taxon>Rhabditina</taxon>
        <taxon>Rhabditomorpha</taxon>
        <taxon>Rhabditoidea</taxon>
        <taxon>Rhabditidae</taxon>
        <taxon>Mesorhabditinae</taxon>
        <taxon>Mesorhabditis</taxon>
    </lineage>
</organism>
<sequence>MSEDYEVRLRRQMIEIFGPFERFNIQLLVPSTNASFSPFQQKDSSRSNSPTTFLMLQNMQNLVDKSPIQPPITSRATSFEIEAQTSNIKSPLNPPTKLSKGNQLKTVEKGNFRFGRNNTDSEQKPRNDVLKETNLQKREKDGKISSSKSMKSDPQKASEVIVSTEKILEVLTYLPPILTPPRRFKERKASPKEIKASPKEIKVSLSVNNVKKEELPEKPSEMAKERKREEPIMEKEMKKEFEIKKKSEKKRARQRKFHLRSRNGEKRTLREENMSPSFSQLEKKRKHNSEAIGNLNLGLLEKNQFKVIEASLNRKMLKTVDENGVQDMDIAGSSPEKEDEEPPKKNETPKSTSSKVNVEKMTPKKSSPNKKPKPKQPTECCADRCIPSQATEPDPAQPGMTAEEFYSKRARDIKHKGDGQQNGNKVERMLYYLECIAYYVMAARHCETDEQRHSFLRSTSSFVKAIAKHTLTLPSHFQARITHLLKRVEAVQLYQLYATRSVQVVRNMQIVHQLEKSVDEKPNGVVNDSGSNENPPTNPPSTSESKEIAIPKTLYTLHKQQLKTLSYLMTAQEVWEGSKKENSEEISKLQKTMETVTGHRIELDMPLESMARVILTSTSWLREERKREEAREELQKQEDDSTTIDPEEILEEKENKIKATTKNIPLTQHECTGALSRIPKFVEELDCTAADEWKKIVETQTEPRSELKEKMRKWALKYNVEEELINWLNAEENLYNQKGEKYQSVLNGVWEMINKIDDLARNETLSRSEERLAVSQLYENEDKIVIEVVNLVVQLVRSWAGENFPFERCAHLKVFKFGPKSKPRKKKILSILNAILFLLFCQLMYIMFATVLAQNCTLSQ</sequence>
<feature type="compositionally biased region" description="Basic and acidic residues" evidence="1">
    <location>
        <begin position="262"/>
        <end position="273"/>
    </location>
</feature>
<feature type="domain" description="SXP/RAL-2 family protein Ani s 5-like cation-binding" evidence="3">
    <location>
        <begin position="689"/>
        <end position="783"/>
    </location>
</feature>
<feature type="compositionally biased region" description="Basic and acidic residues" evidence="1">
    <location>
        <begin position="119"/>
        <end position="143"/>
    </location>
</feature>
<feature type="region of interest" description="Disordered" evidence="1">
    <location>
        <begin position="85"/>
        <end position="157"/>
    </location>
</feature>
<dbReference type="AlphaFoldDB" id="A0AAF3EAD0"/>
<reference evidence="5" key="1">
    <citation type="submission" date="2024-02" db="UniProtKB">
        <authorList>
            <consortium name="WormBaseParasite"/>
        </authorList>
    </citation>
    <scope>IDENTIFICATION</scope>
</reference>